<dbReference type="RefSeq" id="WP_183862538.1">
    <property type="nucleotide sequence ID" value="NZ_JACHFH010000031.1"/>
</dbReference>
<feature type="transmembrane region" description="Helical" evidence="1">
    <location>
        <begin position="145"/>
        <end position="169"/>
    </location>
</feature>
<feature type="transmembrane region" description="Helical" evidence="1">
    <location>
        <begin position="54"/>
        <end position="76"/>
    </location>
</feature>
<feature type="transmembrane region" description="Helical" evidence="1">
    <location>
        <begin position="122"/>
        <end position="138"/>
    </location>
</feature>
<dbReference type="AlphaFoldDB" id="A0A840UW33"/>
<proteinExistence type="predicted"/>
<organism evidence="2 3">
    <name type="scientific">Pectinatus brassicae</name>
    <dbReference type="NCBI Taxonomy" id="862415"/>
    <lineage>
        <taxon>Bacteria</taxon>
        <taxon>Bacillati</taxon>
        <taxon>Bacillota</taxon>
        <taxon>Negativicutes</taxon>
        <taxon>Selenomonadales</taxon>
        <taxon>Selenomonadaceae</taxon>
        <taxon>Pectinatus</taxon>
    </lineage>
</organism>
<keyword evidence="1" id="KW-1133">Transmembrane helix</keyword>
<accession>A0A840UW33</accession>
<comment type="caution">
    <text evidence="2">The sequence shown here is derived from an EMBL/GenBank/DDBJ whole genome shotgun (WGS) entry which is preliminary data.</text>
</comment>
<evidence type="ECO:0000313" key="2">
    <source>
        <dbReference type="EMBL" id="MBB5337044.1"/>
    </source>
</evidence>
<gene>
    <name evidence="2" type="ORF">HNR32_002200</name>
</gene>
<keyword evidence="1" id="KW-0472">Membrane</keyword>
<feature type="transmembrane region" description="Helical" evidence="1">
    <location>
        <begin position="20"/>
        <end position="42"/>
    </location>
</feature>
<evidence type="ECO:0000313" key="3">
    <source>
        <dbReference type="Proteomes" id="UP000559117"/>
    </source>
</evidence>
<sequence>MFKNNDMSGKLIFISRMRILAGLALIVQLIAVCWVLAFYFLYTSSAVAALSLSWMIFIGLFLPYNWPGAIVCGLLSMFLPPDAVLIITAAVYFIAIILVNRAAWLPNPQNYDFLVRGMKIEIAKYILVMILGCFMALIDTNGQIFVGYLIIAIYEIGSTISIFIFYTFLQKLDKMDYREIFQMDGKTPYGQ</sequence>
<reference evidence="2 3" key="1">
    <citation type="submission" date="2020-08" db="EMBL/GenBank/DDBJ databases">
        <title>Genomic Encyclopedia of Type Strains, Phase IV (KMG-IV): sequencing the most valuable type-strain genomes for metagenomic binning, comparative biology and taxonomic classification.</title>
        <authorList>
            <person name="Goeker M."/>
        </authorList>
    </citation>
    <scope>NUCLEOTIDE SEQUENCE [LARGE SCALE GENOMIC DNA]</scope>
    <source>
        <strain evidence="2 3">DSM 24661</strain>
    </source>
</reference>
<feature type="transmembrane region" description="Helical" evidence="1">
    <location>
        <begin position="83"/>
        <end position="102"/>
    </location>
</feature>
<keyword evidence="1" id="KW-0812">Transmembrane</keyword>
<evidence type="ECO:0000256" key="1">
    <source>
        <dbReference type="SAM" id="Phobius"/>
    </source>
</evidence>
<dbReference type="Proteomes" id="UP000559117">
    <property type="component" value="Unassembled WGS sequence"/>
</dbReference>
<keyword evidence="3" id="KW-1185">Reference proteome</keyword>
<dbReference type="EMBL" id="JACHFH010000031">
    <property type="protein sequence ID" value="MBB5337044.1"/>
    <property type="molecule type" value="Genomic_DNA"/>
</dbReference>
<name>A0A840UW33_9FIRM</name>
<protein>
    <submittedName>
        <fullName evidence="2">Uncharacterized protein</fullName>
    </submittedName>
</protein>